<feature type="compositionally biased region" description="Basic and acidic residues" evidence="1">
    <location>
        <begin position="97"/>
        <end position="123"/>
    </location>
</feature>
<protein>
    <submittedName>
        <fullName evidence="2">Uncharacterized protein</fullName>
    </submittedName>
</protein>
<dbReference type="Proteomes" id="UP000005237">
    <property type="component" value="Unassembled WGS sequence"/>
</dbReference>
<name>A0A8R1IEU1_CAEJA</name>
<organism evidence="2 3">
    <name type="scientific">Caenorhabditis japonica</name>
    <dbReference type="NCBI Taxonomy" id="281687"/>
    <lineage>
        <taxon>Eukaryota</taxon>
        <taxon>Metazoa</taxon>
        <taxon>Ecdysozoa</taxon>
        <taxon>Nematoda</taxon>
        <taxon>Chromadorea</taxon>
        <taxon>Rhabditida</taxon>
        <taxon>Rhabditina</taxon>
        <taxon>Rhabditomorpha</taxon>
        <taxon>Rhabditoidea</taxon>
        <taxon>Rhabditidae</taxon>
        <taxon>Peloderinae</taxon>
        <taxon>Caenorhabditis</taxon>
    </lineage>
</organism>
<reference evidence="3" key="1">
    <citation type="submission" date="2010-08" db="EMBL/GenBank/DDBJ databases">
        <authorList>
            <consortium name="Caenorhabditis japonica Sequencing Consortium"/>
            <person name="Wilson R.K."/>
        </authorList>
    </citation>
    <scope>NUCLEOTIDE SEQUENCE [LARGE SCALE GENOMIC DNA]</scope>
    <source>
        <strain evidence="3">DF5081</strain>
    </source>
</reference>
<accession>A0A8R1IEU1</accession>
<feature type="region of interest" description="Disordered" evidence="1">
    <location>
        <begin position="89"/>
        <end position="139"/>
    </location>
</feature>
<sequence>MGRVPNTYGTRPESVAIYQHRPCVVVIDTRAQIPRLECLKRIMANFNKANWKDFGDSIETNVASCAGPKDAYSLERFITATIIRAASKHIPHGKFTPTREHLGDTKESSELTKERETIQKRNPPDSNLRKLNSKIKAGN</sequence>
<evidence type="ECO:0000313" key="2">
    <source>
        <dbReference type="EnsemblMetazoa" id="CJA26745.1"/>
    </source>
</evidence>
<reference evidence="2" key="2">
    <citation type="submission" date="2022-06" db="UniProtKB">
        <authorList>
            <consortium name="EnsemblMetazoa"/>
        </authorList>
    </citation>
    <scope>IDENTIFICATION</scope>
    <source>
        <strain evidence="2">DF5081</strain>
    </source>
</reference>
<evidence type="ECO:0000256" key="1">
    <source>
        <dbReference type="SAM" id="MobiDB-lite"/>
    </source>
</evidence>
<evidence type="ECO:0000313" key="3">
    <source>
        <dbReference type="Proteomes" id="UP000005237"/>
    </source>
</evidence>
<dbReference type="EnsemblMetazoa" id="CJA26745.1">
    <property type="protein sequence ID" value="CJA26745.1"/>
    <property type="gene ID" value="WBGene00182317"/>
</dbReference>
<keyword evidence="3" id="KW-1185">Reference proteome</keyword>
<proteinExistence type="predicted"/>
<dbReference type="AlphaFoldDB" id="A0A8R1IEU1"/>